<dbReference type="HOGENOM" id="CLU_2027149_0_0_1"/>
<reference evidence="2" key="1">
    <citation type="journal article" date="2011" name="Nat. Commun.">
        <title>Effector diversification within compartments of the Leptosphaeria maculans genome affected by Repeat-Induced Point mutations.</title>
        <authorList>
            <person name="Rouxel T."/>
            <person name="Grandaubert J."/>
            <person name="Hane J.K."/>
            <person name="Hoede C."/>
            <person name="van de Wouw A.P."/>
            <person name="Couloux A."/>
            <person name="Dominguez V."/>
            <person name="Anthouard V."/>
            <person name="Bally P."/>
            <person name="Bourras S."/>
            <person name="Cozijnsen A.J."/>
            <person name="Ciuffetti L.M."/>
            <person name="Degrave A."/>
            <person name="Dilmaghani A."/>
            <person name="Duret L."/>
            <person name="Fudal I."/>
            <person name="Goodwin S.B."/>
            <person name="Gout L."/>
            <person name="Glaser N."/>
            <person name="Linglin J."/>
            <person name="Kema G.H.J."/>
            <person name="Lapalu N."/>
            <person name="Lawrence C.B."/>
            <person name="May K."/>
            <person name="Meyer M."/>
            <person name="Ollivier B."/>
            <person name="Poulain J."/>
            <person name="Schoch C.L."/>
            <person name="Simon A."/>
            <person name="Spatafora J.W."/>
            <person name="Stachowiak A."/>
            <person name="Turgeon B.G."/>
            <person name="Tyler B.M."/>
            <person name="Vincent D."/>
            <person name="Weissenbach J."/>
            <person name="Amselem J."/>
            <person name="Quesneville H."/>
            <person name="Oliver R.P."/>
            <person name="Wincker P."/>
            <person name="Balesdent M.-H."/>
            <person name="Howlett B.J."/>
        </authorList>
    </citation>
    <scope>NUCLEOTIDE SEQUENCE [LARGE SCALE GENOMIC DNA]</scope>
    <source>
        <strain evidence="2">JN3 / isolate v23.1.3 / race Av1-4-5-6-7-8</strain>
    </source>
</reference>
<evidence type="ECO:0000313" key="2">
    <source>
        <dbReference type="Proteomes" id="UP000002668"/>
    </source>
</evidence>
<dbReference type="EMBL" id="FP929094">
    <property type="protein sequence ID" value="CBX92831.1"/>
    <property type="molecule type" value="Genomic_DNA"/>
</dbReference>
<dbReference type="Proteomes" id="UP000002668">
    <property type="component" value="Genome"/>
</dbReference>
<dbReference type="VEuPathDB" id="FungiDB:LEMA_P055370.1"/>
<name>E4ZMG2_LEPMJ</name>
<organism evidence="2">
    <name type="scientific">Leptosphaeria maculans (strain JN3 / isolate v23.1.3 / race Av1-4-5-6-7-8)</name>
    <name type="common">Blackleg fungus</name>
    <name type="synonym">Phoma lingam</name>
    <dbReference type="NCBI Taxonomy" id="985895"/>
    <lineage>
        <taxon>Eukaryota</taxon>
        <taxon>Fungi</taxon>
        <taxon>Dikarya</taxon>
        <taxon>Ascomycota</taxon>
        <taxon>Pezizomycotina</taxon>
        <taxon>Dothideomycetes</taxon>
        <taxon>Pleosporomycetidae</taxon>
        <taxon>Pleosporales</taxon>
        <taxon>Pleosporineae</taxon>
        <taxon>Leptosphaeriaceae</taxon>
        <taxon>Plenodomus</taxon>
        <taxon>Plenodomus lingam/Leptosphaeria maculans species complex</taxon>
    </lineage>
</organism>
<dbReference type="GeneID" id="13285522"/>
<sequence>MRSKQQATYWLARDLGQHDLKTLFALPSSMPGDSPMPLGALLGPRLSPSNSVPVSLVCYIAIYPKYVHSPAATQSPVVFVVGLLREALLHTDLHWELANAKVRTASSAATGGGGGGGAWWVG</sequence>
<evidence type="ECO:0000313" key="1">
    <source>
        <dbReference type="EMBL" id="CBX92831.1"/>
    </source>
</evidence>
<protein>
    <submittedName>
        <fullName evidence="1">Predicted protein</fullName>
    </submittedName>
</protein>
<dbReference type="InParanoid" id="E4ZMG2"/>
<proteinExistence type="predicted"/>
<dbReference type="AlphaFoldDB" id="E4ZMG2"/>
<gene>
    <name evidence="1" type="ORF">LEMA_P055370.1</name>
</gene>
<accession>E4ZMG2</accession>
<keyword evidence="2" id="KW-1185">Reference proteome</keyword>